<evidence type="ECO:0000313" key="3">
    <source>
        <dbReference type="Proteomes" id="UP000563426"/>
    </source>
</evidence>
<organism evidence="2 3">
    <name type="scientific">Corallococcus exercitus</name>
    <dbReference type="NCBI Taxonomy" id="2316736"/>
    <lineage>
        <taxon>Bacteria</taxon>
        <taxon>Pseudomonadati</taxon>
        <taxon>Myxococcota</taxon>
        <taxon>Myxococcia</taxon>
        <taxon>Myxococcales</taxon>
        <taxon>Cystobacterineae</taxon>
        <taxon>Myxococcaceae</taxon>
        <taxon>Corallococcus</taxon>
    </lineage>
</organism>
<evidence type="ECO:0000313" key="2">
    <source>
        <dbReference type="EMBL" id="NOK34549.1"/>
    </source>
</evidence>
<feature type="domain" description="Tc1-like transposase DDE" evidence="1">
    <location>
        <begin position="3"/>
        <end position="115"/>
    </location>
</feature>
<dbReference type="InterPro" id="IPR036397">
    <property type="entry name" value="RNaseH_sf"/>
</dbReference>
<reference evidence="2 3" key="1">
    <citation type="submission" date="2020-05" db="EMBL/GenBank/DDBJ databases">
        <authorList>
            <person name="Whitworth D."/>
        </authorList>
    </citation>
    <scope>NUCLEOTIDE SEQUENCE [LARGE SCALE GENOMIC DNA]</scope>
    <source>
        <strain evidence="2 3">AB043B</strain>
    </source>
</reference>
<dbReference type="InterPro" id="IPR038717">
    <property type="entry name" value="Tc1-like_DDE_dom"/>
</dbReference>
<dbReference type="Gene3D" id="3.30.420.10">
    <property type="entry name" value="Ribonuclease H-like superfamily/Ribonuclease H"/>
    <property type="match status" value="1"/>
</dbReference>
<gene>
    <name evidence="2" type="ORF">HMI49_15215</name>
</gene>
<protein>
    <recommendedName>
        <fullName evidence="1">Tc1-like transposase DDE domain-containing protein</fullName>
    </recommendedName>
</protein>
<evidence type="ECO:0000259" key="1">
    <source>
        <dbReference type="Pfam" id="PF13358"/>
    </source>
</evidence>
<dbReference type="RefSeq" id="WP_171435608.1">
    <property type="nucleotide sequence ID" value="NZ_JABFJV010000074.1"/>
</dbReference>
<name>A0A7Y4KKS3_9BACT</name>
<dbReference type="PANTHER" id="PTHR46564:SF1">
    <property type="entry name" value="TRANSPOSASE"/>
    <property type="match status" value="1"/>
</dbReference>
<accession>A0A7Y4KKS3</accession>
<dbReference type="Pfam" id="PF13358">
    <property type="entry name" value="DDE_3"/>
    <property type="match status" value="1"/>
</dbReference>
<keyword evidence="3" id="KW-1185">Reference proteome</keyword>
<dbReference type="EMBL" id="JABFJV010000074">
    <property type="protein sequence ID" value="NOK34549.1"/>
    <property type="molecule type" value="Genomic_DNA"/>
</dbReference>
<proteinExistence type="predicted"/>
<dbReference type="AlphaFoldDB" id="A0A7Y4KKS3"/>
<dbReference type="GO" id="GO:0003676">
    <property type="term" value="F:nucleic acid binding"/>
    <property type="evidence" value="ECO:0007669"/>
    <property type="project" value="InterPro"/>
</dbReference>
<dbReference type="Proteomes" id="UP000563426">
    <property type="component" value="Unassembled WGS sequence"/>
</dbReference>
<dbReference type="PANTHER" id="PTHR46564">
    <property type="entry name" value="TRANSPOSASE"/>
    <property type="match status" value="1"/>
</dbReference>
<sequence length="129" mass="14214">MRRLVFLDESFCSTSMACEYGWAPVGKRACGVRPGDCWMTLTLVGAIHVGCWPKLMTHRAAINGRIFVRFVRQRLCPWLHPGDVVLMNNLGAHKVSGARQAMEAIGACVVYRPTYTARTSIPSSCDGPT</sequence>
<comment type="caution">
    <text evidence="2">The sequence shown here is derived from an EMBL/GenBank/DDBJ whole genome shotgun (WGS) entry which is preliminary data.</text>
</comment>